<accession>A0ABZ3ESK5</accession>
<dbReference type="Proteomes" id="UP001451571">
    <property type="component" value="Chromosome"/>
</dbReference>
<reference evidence="1 2" key="1">
    <citation type="submission" date="2024-02" db="EMBL/GenBank/DDBJ databases">
        <title>Bacterial strain from lacustrine sediment.</title>
        <authorList>
            <person name="Petit C."/>
            <person name="Fadhlaoui K."/>
        </authorList>
    </citation>
    <scope>NUCLEOTIDE SEQUENCE [LARGE SCALE GENOMIC DNA]</scope>
    <source>
        <strain evidence="1 2">IPX-CK</strain>
    </source>
</reference>
<evidence type="ECO:0000313" key="2">
    <source>
        <dbReference type="Proteomes" id="UP001451571"/>
    </source>
</evidence>
<evidence type="ECO:0000313" key="1">
    <source>
        <dbReference type="EMBL" id="XAH72667.1"/>
    </source>
</evidence>
<name>A0ABZ3ESK5_9FIRM</name>
<sequence length="90" mass="10283">MKKIRENKDLMLNEEVWIRCIALPRLFYFIGKTLLRCSDNVSVSYEIKALRAGCAALRGTKAGLREYMIARVSKAHFCSEIGRCILSDLN</sequence>
<gene>
    <name evidence="1" type="ORF">V6984_14245</name>
</gene>
<keyword evidence="2" id="KW-1185">Reference proteome</keyword>
<protein>
    <submittedName>
        <fullName evidence="1">Uncharacterized protein</fullName>
    </submittedName>
</protein>
<dbReference type="EMBL" id="CP146256">
    <property type="protein sequence ID" value="XAH72667.1"/>
    <property type="molecule type" value="Genomic_DNA"/>
</dbReference>
<dbReference type="RefSeq" id="WP_342756281.1">
    <property type="nucleotide sequence ID" value="NZ_CP146256.1"/>
</dbReference>
<organism evidence="1 2">
    <name type="scientific">Kineothrix sedimenti</name>
    <dbReference type="NCBI Taxonomy" id="3123317"/>
    <lineage>
        <taxon>Bacteria</taxon>
        <taxon>Bacillati</taxon>
        <taxon>Bacillota</taxon>
        <taxon>Clostridia</taxon>
        <taxon>Lachnospirales</taxon>
        <taxon>Lachnospiraceae</taxon>
        <taxon>Kineothrix</taxon>
    </lineage>
</organism>
<proteinExistence type="predicted"/>